<name>A0A6I4M7J8_9SPHN</name>
<reference evidence="1 2" key="1">
    <citation type="submission" date="2019-01" db="EMBL/GenBank/DDBJ databases">
        <title>Sphingorhabdus lacus sp.nov., isolated from an oligotrophic freshwater lake.</title>
        <authorList>
            <person name="Park M."/>
        </authorList>
    </citation>
    <scope>NUCLEOTIDE SEQUENCE [LARGE SCALE GENOMIC DNA]</scope>
    <source>
        <strain evidence="1 2">IMCC26285</strain>
    </source>
</reference>
<accession>A0A6I4M7J8</accession>
<dbReference type="SUPFAM" id="SSF50199">
    <property type="entry name" value="Staphylococcal nuclease"/>
    <property type="match status" value="1"/>
</dbReference>
<dbReference type="RefSeq" id="WP_246156423.1">
    <property type="nucleotide sequence ID" value="NZ_SDWJ01000002.1"/>
</dbReference>
<organism evidence="1 2">
    <name type="scientific">Sphingorhabdus profundilacus</name>
    <dbReference type="NCBI Taxonomy" id="2509718"/>
    <lineage>
        <taxon>Bacteria</taxon>
        <taxon>Pseudomonadati</taxon>
        <taxon>Pseudomonadota</taxon>
        <taxon>Alphaproteobacteria</taxon>
        <taxon>Sphingomonadales</taxon>
        <taxon>Sphingomonadaceae</taxon>
        <taxon>Sphingorhabdus</taxon>
    </lineage>
</organism>
<dbReference type="AlphaFoldDB" id="A0A6I4M7J8"/>
<keyword evidence="2" id="KW-1185">Reference proteome</keyword>
<dbReference type="InterPro" id="IPR035437">
    <property type="entry name" value="SNase_OB-fold_sf"/>
</dbReference>
<comment type="caution">
    <text evidence="1">The sequence shown here is derived from an EMBL/GenBank/DDBJ whole genome shotgun (WGS) entry which is preliminary data.</text>
</comment>
<protein>
    <submittedName>
        <fullName evidence="1">Uncharacterized protein</fullName>
    </submittedName>
</protein>
<sequence>MITALLFAAAVVPAGQTFQCTPTRVWDGDGPIWCAEGPRIRLSGVAARELDGSCSVGHPCPDTDPIVARDGLVQLIGKPTGQSREGHVLVRGPTMTCRSDGGAGGDRTAAFCVSPQSGDVSCNMVAGGLAAKWQRYWRGHRC</sequence>
<evidence type="ECO:0000313" key="1">
    <source>
        <dbReference type="EMBL" id="MVZ98075.1"/>
    </source>
</evidence>
<evidence type="ECO:0000313" key="2">
    <source>
        <dbReference type="Proteomes" id="UP000471147"/>
    </source>
</evidence>
<dbReference type="Proteomes" id="UP000471147">
    <property type="component" value="Unassembled WGS sequence"/>
</dbReference>
<gene>
    <name evidence="1" type="ORF">EUU23_10260</name>
</gene>
<dbReference type="EMBL" id="SDWJ01000002">
    <property type="protein sequence ID" value="MVZ98075.1"/>
    <property type="molecule type" value="Genomic_DNA"/>
</dbReference>
<proteinExistence type="predicted"/>